<dbReference type="Gene3D" id="2.60.40.1610">
    <property type="entry name" value="Domain of unknown function DUF1254"/>
    <property type="match status" value="1"/>
</dbReference>
<evidence type="ECO:0000259" key="2">
    <source>
        <dbReference type="Pfam" id="PF06863"/>
    </source>
</evidence>
<organism evidence="3 4">
    <name type="scientific">Marinobacter albus</name>
    <dbReference type="NCBI Taxonomy" id="3030833"/>
    <lineage>
        <taxon>Bacteria</taxon>
        <taxon>Pseudomonadati</taxon>
        <taxon>Pseudomonadota</taxon>
        <taxon>Gammaproteobacteria</taxon>
        <taxon>Pseudomonadales</taxon>
        <taxon>Marinobacteraceae</taxon>
        <taxon>Marinobacter</taxon>
    </lineage>
</organism>
<feature type="domain" description="DUF1214" evidence="1">
    <location>
        <begin position="347"/>
        <end position="454"/>
    </location>
</feature>
<reference evidence="3 4" key="1">
    <citation type="submission" date="2023-05" db="EMBL/GenBank/DDBJ databases">
        <title>Marinobacter albus sp. nov., a marine bacterium isolated from sand in a coastal intertidal zone of huludao.</title>
        <authorList>
            <person name="Deng T."/>
        </authorList>
    </citation>
    <scope>NUCLEOTIDE SEQUENCE [LARGE SCALE GENOMIC DNA]</scope>
    <source>
        <strain evidence="3 4">M216</strain>
    </source>
</reference>
<dbReference type="InterPro" id="IPR010679">
    <property type="entry name" value="DUF1254"/>
</dbReference>
<dbReference type="EMBL" id="JASSQD010000001">
    <property type="protein sequence ID" value="MDK9556703.1"/>
    <property type="molecule type" value="Genomic_DNA"/>
</dbReference>
<evidence type="ECO:0000259" key="1">
    <source>
        <dbReference type="Pfam" id="PF06742"/>
    </source>
</evidence>
<name>A0ABT7H8M1_9GAMM</name>
<keyword evidence="4" id="KW-1185">Reference proteome</keyword>
<accession>A0ABT7H8M1</accession>
<comment type="caution">
    <text evidence="3">The sequence shown here is derived from an EMBL/GenBank/DDBJ whole genome shotgun (WGS) entry which is preliminary data.</text>
</comment>
<gene>
    <name evidence="3" type="ORF">QQF73_03630</name>
</gene>
<dbReference type="Gene3D" id="2.60.120.600">
    <property type="entry name" value="Domain of unknown function DUF1214, C-terminal domain"/>
    <property type="match status" value="1"/>
</dbReference>
<dbReference type="Pfam" id="PF06863">
    <property type="entry name" value="DUF1254"/>
    <property type="match status" value="1"/>
</dbReference>
<dbReference type="Pfam" id="PF06742">
    <property type="entry name" value="DUF1214"/>
    <property type="match status" value="1"/>
</dbReference>
<dbReference type="InterPro" id="IPR010621">
    <property type="entry name" value="DUF1214"/>
</dbReference>
<dbReference type="InterPro" id="IPR037050">
    <property type="entry name" value="DUF1254_sf"/>
</dbReference>
<protein>
    <submittedName>
        <fullName evidence="3">DUF1214 domain-containing protein</fullName>
    </submittedName>
</protein>
<dbReference type="Proteomes" id="UP001223547">
    <property type="component" value="Unassembled WGS sequence"/>
</dbReference>
<evidence type="ECO:0000313" key="3">
    <source>
        <dbReference type="EMBL" id="MDK9556703.1"/>
    </source>
</evidence>
<feature type="domain" description="DUF1254" evidence="2">
    <location>
        <begin position="80"/>
        <end position="205"/>
    </location>
</feature>
<sequence>MDHAGKGSTTPLKRCAIFLTLAVGLIVAGLSLGQPREAIALSDVQVEELVKRSFQYVAMYNVNNKSAIQNRGWNTCVADTQLKDHTLKLIARPNNDSLYIVCMLDLRKDPVILEMPAFDSKYVSLMITGYDHYVNIPVSTRQGDFQQPETMLIFSERTAGYEKGERVKGVDRYFEATGDFLSAVFRVMPHSNDPERFDRITKQMKSVDLLTLSEMRGEEPESIDDVDFPAVGETDLDIFENNLLEVMQFVFNHTTFDSGNELDQELLALYQPLGVVPGRTYNPEKVAPLDGERVRKVAERIEAEEMAKAGQMAANTGLFKTKGDIGLELLLFQSVYGPIGQPAVEAVYPAVGTADGEPMNAQNDYVIRMTADELPPAQAFWSLTLYDTKNGFFIPNDRKKYSVGENGGMQLNEDGGIEIYIVAEKPEGVPEENWLPLKRGDYGIDVVLRVYVPDLKKFETWTPPKAEKL</sequence>
<dbReference type="SUPFAM" id="SSF160935">
    <property type="entry name" value="VPA0735-like"/>
    <property type="match status" value="1"/>
</dbReference>
<dbReference type="PANTHER" id="PTHR36509">
    <property type="entry name" value="BLL3101 PROTEIN"/>
    <property type="match status" value="1"/>
</dbReference>
<dbReference type="InterPro" id="IPR037049">
    <property type="entry name" value="DUF1214_C_sf"/>
</dbReference>
<dbReference type="PANTHER" id="PTHR36509:SF2">
    <property type="entry name" value="BLL3101 PROTEIN"/>
    <property type="match status" value="1"/>
</dbReference>
<dbReference type="RefSeq" id="WP_285367263.1">
    <property type="nucleotide sequence ID" value="NZ_JASSQD010000001.1"/>
</dbReference>
<proteinExistence type="predicted"/>
<evidence type="ECO:0000313" key="4">
    <source>
        <dbReference type="Proteomes" id="UP001223547"/>
    </source>
</evidence>